<accession>A0A4Y7PSL5</accession>
<dbReference type="Proteomes" id="UP000294933">
    <property type="component" value="Unassembled WGS sequence"/>
</dbReference>
<name>A0A4Y7PSL5_9AGAM</name>
<feature type="compositionally biased region" description="Low complexity" evidence="1">
    <location>
        <begin position="481"/>
        <end position="497"/>
    </location>
</feature>
<proteinExistence type="predicted"/>
<feature type="domain" description="DUF6697" evidence="2">
    <location>
        <begin position="240"/>
        <end position="439"/>
    </location>
</feature>
<dbReference type="Pfam" id="PF20411">
    <property type="entry name" value="DUF6697"/>
    <property type="match status" value="1"/>
</dbReference>
<evidence type="ECO:0000313" key="3">
    <source>
        <dbReference type="EMBL" id="TDL18403.1"/>
    </source>
</evidence>
<dbReference type="OrthoDB" id="3176940at2759"/>
<reference evidence="3 4" key="1">
    <citation type="submission" date="2018-06" db="EMBL/GenBank/DDBJ databases">
        <title>A transcriptomic atlas of mushroom development highlights an independent origin of complex multicellularity.</title>
        <authorList>
            <consortium name="DOE Joint Genome Institute"/>
            <person name="Krizsan K."/>
            <person name="Almasi E."/>
            <person name="Merenyi Z."/>
            <person name="Sahu N."/>
            <person name="Viragh M."/>
            <person name="Koszo T."/>
            <person name="Mondo S."/>
            <person name="Kiss B."/>
            <person name="Balint B."/>
            <person name="Kues U."/>
            <person name="Barry K."/>
            <person name="Hegedus J.C."/>
            <person name="Henrissat B."/>
            <person name="Johnson J."/>
            <person name="Lipzen A."/>
            <person name="Ohm R."/>
            <person name="Nagy I."/>
            <person name="Pangilinan J."/>
            <person name="Yan J."/>
            <person name="Xiong Y."/>
            <person name="Grigoriev I.V."/>
            <person name="Hibbett D.S."/>
            <person name="Nagy L.G."/>
        </authorList>
    </citation>
    <scope>NUCLEOTIDE SEQUENCE [LARGE SCALE GENOMIC DNA]</scope>
    <source>
        <strain evidence="3 4">SZMC22713</strain>
    </source>
</reference>
<sequence>MTEKVATSEPSVCLGATQATLTDDKALSGVGDDTVDPKPGTAPVLKPKREPSTASTSNCITSTPDDLMSVDTNDTTILPSEQVDSPQEDADSKQCADDSKAGIVKLETLDTPSLQYLDVKPEPQPEVLPLIPKSLRQPRQKRHDKSPGILDPFARLWDDLRQSSATAEDVSVLDPTVENADNTAHKKKIIGSYKNPAAKTGKVKKNAINLSLDSVYDRIATVGHGVYDIKLPDSLKFQAIKRQFLSDVYGGNMQATLSFPKKSFVEKHGIKCFMCLITEYNPYAPLLPGAPGLGFGDGQYAEWPRNPERVFTRTGEAEWLYQGDYKLVRCASLTPAEYRGLSKTARDTWSNGAISSAGWGMAVRARILLRKELKHKRLKRKPTTQEVKAKMTFLKANQHLKPVTAEEVDKAYSSGKEVICVWAMKCVAYDVEFQRTMIERFNTWVPPEPKEKKSKGKEAKSSKGRGKASTKSPAKRRRPRSPSIISSDSDGSNDNIRTLGTKSRPAKRIRFASEVF</sequence>
<organism evidence="3 4">
    <name type="scientific">Rickenella mellea</name>
    <dbReference type="NCBI Taxonomy" id="50990"/>
    <lineage>
        <taxon>Eukaryota</taxon>
        <taxon>Fungi</taxon>
        <taxon>Dikarya</taxon>
        <taxon>Basidiomycota</taxon>
        <taxon>Agaricomycotina</taxon>
        <taxon>Agaricomycetes</taxon>
        <taxon>Hymenochaetales</taxon>
        <taxon>Rickenellaceae</taxon>
        <taxon>Rickenella</taxon>
    </lineage>
</organism>
<dbReference type="VEuPathDB" id="FungiDB:BD410DRAFT_900856"/>
<feature type="compositionally biased region" description="Polar residues" evidence="1">
    <location>
        <begin position="52"/>
        <end position="85"/>
    </location>
</feature>
<dbReference type="EMBL" id="ML170208">
    <property type="protein sequence ID" value="TDL18403.1"/>
    <property type="molecule type" value="Genomic_DNA"/>
</dbReference>
<dbReference type="STRING" id="50990.A0A4Y7PSL5"/>
<protein>
    <recommendedName>
        <fullName evidence="2">DUF6697 domain-containing protein</fullName>
    </recommendedName>
</protein>
<dbReference type="InterPro" id="IPR046520">
    <property type="entry name" value="DUF6697"/>
</dbReference>
<evidence type="ECO:0000259" key="2">
    <source>
        <dbReference type="Pfam" id="PF20411"/>
    </source>
</evidence>
<keyword evidence="4" id="KW-1185">Reference proteome</keyword>
<feature type="region of interest" description="Disordered" evidence="1">
    <location>
        <begin position="24"/>
        <end position="98"/>
    </location>
</feature>
<feature type="compositionally biased region" description="Basic residues" evidence="1">
    <location>
        <begin position="462"/>
        <end position="480"/>
    </location>
</feature>
<gene>
    <name evidence="3" type="ORF">BD410DRAFT_900856</name>
</gene>
<dbReference type="AlphaFoldDB" id="A0A4Y7PSL5"/>
<evidence type="ECO:0000313" key="4">
    <source>
        <dbReference type="Proteomes" id="UP000294933"/>
    </source>
</evidence>
<evidence type="ECO:0000256" key="1">
    <source>
        <dbReference type="SAM" id="MobiDB-lite"/>
    </source>
</evidence>
<feature type="region of interest" description="Disordered" evidence="1">
    <location>
        <begin position="446"/>
        <end position="505"/>
    </location>
</feature>
<feature type="compositionally biased region" description="Basic and acidic residues" evidence="1">
    <location>
        <begin position="448"/>
        <end position="461"/>
    </location>
</feature>